<feature type="region of interest" description="Disordered" evidence="1">
    <location>
        <begin position="48"/>
        <end position="75"/>
    </location>
</feature>
<dbReference type="GO" id="GO:0005737">
    <property type="term" value="C:cytoplasm"/>
    <property type="evidence" value="ECO:0007669"/>
    <property type="project" value="TreeGrafter"/>
</dbReference>
<dbReference type="GO" id="GO:0050660">
    <property type="term" value="F:flavin adenine dinucleotide binding"/>
    <property type="evidence" value="ECO:0007669"/>
    <property type="project" value="TreeGrafter"/>
</dbReference>
<accession>A0AAD6WKU3</accession>
<proteinExistence type="predicted"/>
<protein>
    <recommendedName>
        <fullName evidence="4">FAD/NAD(P)-binding domain-containing protein</fullName>
    </recommendedName>
</protein>
<organism evidence="2 3">
    <name type="scientific">Mycena alexandri</name>
    <dbReference type="NCBI Taxonomy" id="1745969"/>
    <lineage>
        <taxon>Eukaryota</taxon>
        <taxon>Fungi</taxon>
        <taxon>Dikarya</taxon>
        <taxon>Basidiomycota</taxon>
        <taxon>Agaricomycotina</taxon>
        <taxon>Agaricomycetes</taxon>
        <taxon>Agaricomycetidae</taxon>
        <taxon>Agaricales</taxon>
        <taxon>Marasmiineae</taxon>
        <taxon>Mycenaceae</taxon>
        <taxon>Mycena</taxon>
    </lineage>
</organism>
<evidence type="ECO:0008006" key="4">
    <source>
        <dbReference type="Google" id="ProtNLM"/>
    </source>
</evidence>
<evidence type="ECO:0000256" key="1">
    <source>
        <dbReference type="SAM" id="MobiDB-lite"/>
    </source>
</evidence>
<dbReference type="Proteomes" id="UP001218188">
    <property type="component" value="Unassembled WGS sequence"/>
</dbReference>
<feature type="compositionally biased region" description="Polar residues" evidence="1">
    <location>
        <begin position="104"/>
        <end position="113"/>
    </location>
</feature>
<feature type="compositionally biased region" description="Polar residues" evidence="1">
    <location>
        <begin position="63"/>
        <end position="72"/>
    </location>
</feature>
<dbReference type="AlphaFoldDB" id="A0AAD6WKU3"/>
<dbReference type="PANTHER" id="PTHR43735:SF2">
    <property type="entry name" value="FE-REGULATED PROTEIN 8"/>
    <property type="match status" value="1"/>
</dbReference>
<name>A0AAD6WKU3_9AGAR</name>
<comment type="caution">
    <text evidence="2">The sequence shown here is derived from an EMBL/GenBank/DDBJ whole genome shotgun (WGS) entry which is preliminary data.</text>
</comment>
<evidence type="ECO:0000313" key="2">
    <source>
        <dbReference type="EMBL" id="KAJ7015952.1"/>
    </source>
</evidence>
<dbReference type="PANTHER" id="PTHR43735">
    <property type="entry name" value="APOPTOSIS-INDUCING FACTOR 1"/>
    <property type="match status" value="1"/>
</dbReference>
<dbReference type="GO" id="GO:0004174">
    <property type="term" value="F:electron-transferring-flavoprotein dehydrogenase activity"/>
    <property type="evidence" value="ECO:0007669"/>
    <property type="project" value="TreeGrafter"/>
</dbReference>
<dbReference type="EMBL" id="JARJCM010000690">
    <property type="protein sequence ID" value="KAJ7015952.1"/>
    <property type="molecule type" value="Genomic_DNA"/>
</dbReference>
<gene>
    <name evidence="2" type="ORF">C8F04DRAFT_1283615</name>
</gene>
<sequence>MHTESASLRLPPSAATPGHHTLLCTGQHPNTQLLQALDARTVDGMTGLARTQTQTRTRRRHTSFTIPTSDDSPTVEAGADALAAALAQIALLDADASADAPGSPSLSRNATSEMSEEQAQTQEELEQEEQAGTEPTPYPHIFVVGDAADAFGAIPAGHNAYWQAGVAARNVLALMAACSDEKGEARVEGDAEGEQVVVELERYTPGPPAIKVSLGLRKNVYQVNGEVGVGTETRDDLNAASIWGYFGCPIGEGEEAGMWR</sequence>
<reference evidence="2" key="1">
    <citation type="submission" date="2023-03" db="EMBL/GenBank/DDBJ databases">
        <title>Massive genome expansion in bonnet fungi (Mycena s.s.) driven by repeated elements and novel gene families across ecological guilds.</title>
        <authorList>
            <consortium name="Lawrence Berkeley National Laboratory"/>
            <person name="Harder C.B."/>
            <person name="Miyauchi S."/>
            <person name="Viragh M."/>
            <person name="Kuo A."/>
            <person name="Thoen E."/>
            <person name="Andreopoulos B."/>
            <person name="Lu D."/>
            <person name="Skrede I."/>
            <person name="Drula E."/>
            <person name="Henrissat B."/>
            <person name="Morin E."/>
            <person name="Kohler A."/>
            <person name="Barry K."/>
            <person name="LaButti K."/>
            <person name="Morin E."/>
            <person name="Salamov A."/>
            <person name="Lipzen A."/>
            <person name="Mereny Z."/>
            <person name="Hegedus B."/>
            <person name="Baldrian P."/>
            <person name="Stursova M."/>
            <person name="Weitz H."/>
            <person name="Taylor A."/>
            <person name="Grigoriev I.V."/>
            <person name="Nagy L.G."/>
            <person name="Martin F."/>
            <person name="Kauserud H."/>
        </authorList>
    </citation>
    <scope>NUCLEOTIDE SEQUENCE</scope>
    <source>
        <strain evidence="2">CBHHK200</strain>
    </source>
</reference>
<evidence type="ECO:0000313" key="3">
    <source>
        <dbReference type="Proteomes" id="UP001218188"/>
    </source>
</evidence>
<feature type="region of interest" description="Disordered" evidence="1">
    <location>
        <begin position="97"/>
        <end position="140"/>
    </location>
</feature>
<keyword evidence="3" id="KW-1185">Reference proteome</keyword>